<accession>A0ABR3A5G0</accession>
<dbReference type="PROSITE" id="PS50190">
    <property type="entry name" value="SEC7"/>
    <property type="match status" value="1"/>
</dbReference>
<feature type="region of interest" description="Disordered" evidence="1">
    <location>
        <begin position="868"/>
        <end position="896"/>
    </location>
</feature>
<reference evidence="3 4" key="1">
    <citation type="submission" date="2024-05" db="EMBL/GenBank/DDBJ databases">
        <title>A draft genome resource for the thread blight pathogen Marasmius tenuissimus strain MS-2.</title>
        <authorList>
            <person name="Yulfo-Soto G.E."/>
            <person name="Baruah I.K."/>
            <person name="Amoako-Attah I."/>
            <person name="Bukari Y."/>
            <person name="Meinhardt L.W."/>
            <person name="Bailey B.A."/>
            <person name="Cohen S.P."/>
        </authorList>
    </citation>
    <scope>NUCLEOTIDE SEQUENCE [LARGE SCALE GENOMIC DNA]</scope>
    <source>
        <strain evidence="3 4">MS-2</strain>
    </source>
</reference>
<feature type="compositionally biased region" description="Pro residues" evidence="1">
    <location>
        <begin position="435"/>
        <end position="444"/>
    </location>
</feature>
<comment type="caution">
    <text evidence="3">The sequence shown here is derived from an EMBL/GenBank/DDBJ whole genome shotgun (WGS) entry which is preliminary data.</text>
</comment>
<dbReference type="Proteomes" id="UP001437256">
    <property type="component" value="Unassembled WGS sequence"/>
</dbReference>
<dbReference type="Gene3D" id="2.30.29.30">
    <property type="entry name" value="Pleckstrin-homology domain (PH domain)/Phosphotyrosine-binding domain (PTB)"/>
    <property type="match status" value="1"/>
</dbReference>
<feature type="compositionally biased region" description="Low complexity" evidence="1">
    <location>
        <begin position="1060"/>
        <end position="1090"/>
    </location>
</feature>
<feature type="compositionally biased region" description="Basic and acidic residues" evidence="1">
    <location>
        <begin position="67"/>
        <end position="81"/>
    </location>
</feature>
<feature type="compositionally biased region" description="Polar residues" evidence="1">
    <location>
        <begin position="1673"/>
        <end position="1684"/>
    </location>
</feature>
<evidence type="ECO:0000313" key="3">
    <source>
        <dbReference type="EMBL" id="KAL0068878.1"/>
    </source>
</evidence>
<feature type="compositionally biased region" description="Low complexity" evidence="1">
    <location>
        <begin position="624"/>
        <end position="634"/>
    </location>
</feature>
<dbReference type="InterPro" id="IPR000904">
    <property type="entry name" value="Sec7_dom"/>
</dbReference>
<feature type="compositionally biased region" description="Basic residues" evidence="1">
    <location>
        <begin position="1647"/>
        <end position="1661"/>
    </location>
</feature>
<feature type="compositionally biased region" description="Polar residues" evidence="1">
    <location>
        <begin position="747"/>
        <end position="757"/>
    </location>
</feature>
<evidence type="ECO:0000259" key="2">
    <source>
        <dbReference type="PROSITE" id="PS50190"/>
    </source>
</evidence>
<feature type="region of interest" description="Disordered" evidence="1">
    <location>
        <begin position="916"/>
        <end position="1094"/>
    </location>
</feature>
<feature type="compositionally biased region" description="Acidic residues" evidence="1">
    <location>
        <begin position="82"/>
        <end position="105"/>
    </location>
</feature>
<feature type="compositionally biased region" description="Basic residues" evidence="1">
    <location>
        <begin position="115"/>
        <end position="127"/>
    </location>
</feature>
<evidence type="ECO:0000256" key="1">
    <source>
        <dbReference type="SAM" id="MobiDB-lite"/>
    </source>
</evidence>
<feature type="compositionally biased region" description="Acidic residues" evidence="1">
    <location>
        <begin position="553"/>
        <end position="570"/>
    </location>
</feature>
<feature type="domain" description="SEC7" evidence="2">
    <location>
        <begin position="1207"/>
        <end position="1406"/>
    </location>
</feature>
<feature type="region of interest" description="Disordered" evidence="1">
    <location>
        <begin position="1616"/>
        <end position="1708"/>
    </location>
</feature>
<dbReference type="SMART" id="SM00222">
    <property type="entry name" value="Sec7"/>
    <property type="match status" value="1"/>
</dbReference>
<feature type="compositionally biased region" description="Polar residues" evidence="1">
    <location>
        <begin position="285"/>
        <end position="297"/>
    </location>
</feature>
<feature type="compositionally biased region" description="Basic and acidic residues" evidence="1">
    <location>
        <begin position="1015"/>
        <end position="1026"/>
    </location>
</feature>
<feature type="compositionally biased region" description="Polar residues" evidence="1">
    <location>
        <begin position="970"/>
        <end position="979"/>
    </location>
</feature>
<name>A0ABR3A5G0_9AGAR</name>
<feature type="compositionally biased region" description="Low complexity" evidence="1">
    <location>
        <begin position="883"/>
        <end position="896"/>
    </location>
</feature>
<dbReference type="SUPFAM" id="SSF50729">
    <property type="entry name" value="PH domain-like"/>
    <property type="match status" value="1"/>
</dbReference>
<dbReference type="SUPFAM" id="SSF48425">
    <property type="entry name" value="Sec7 domain"/>
    <property type="match status" value="1"/>
</dbReference>
<dbReference type="Gene3D" id="1.10.1000.11">
    <property type="entry name" value="Arf Nucleotide-binding Site Opener,domain 2"/>
    <property type="match status" value="1"/>
</dbReference>
<feature type="region of interest" description="Disordered" evidence="1">
    <location>
        <begin position="24"/>
        <end position="160"/>
    </location>
</feature>
<feature type="compositionally biased region" description="Low complexity" evidence="1">
    <location>
        <begin position="919"/>
        <end position="932"/>
    </location>
</feature>
<keyword evidence="4" id="KW-1185">Reference proteome</keyword>
<dbReference type="Pfam" id="PF01369">
    <property type="entry name" value="Sec7"/>
    <property type="match status" value="1"/>
</dbReference>
<feature type="compositionally biased region" description="Low complexity" evidence="1">
    <location>
        <begin position="730"/>
        <end position="739"/>
    </location>
</feature>
<sequence length="1741" mass="190214">MDSEQSFATEREQRMLAVAKLKRAASLPRLKDGRRPPMHTEAVSEGEKGNLEDEMRPDIETPPNEEPPERERVQKEVTVEKEEAEENAEQEIVEPVEVEVVENEVDPSATPPPTRSKRRSRSRSRSRGSKDFKGKARAQQSPTPTLIQGDSSQDEAFVPSPITLPVVPQLISPIPSQFQRSMLLSRTPTPNSQEHPVFQYPGTSPPTPLPTLEALQKGLFRSNSAGRMMAMHKLTGGTDTYEPSPSPTPPISAKFRRNNTVSGGERSAARKKLIDTLGSRAKVNVPSNPDGEQTSGTEEPPAPSPSPSHKRKRRRSRRGSASAGAGSAGGALSATESEWPPTSSNTPQVPPTPLPPSSLGFYPDMMRALSATPNQASSSGAHSPRNVSPLGEIDLSHTPPPSISGPADRDRPRRRSVVVEEEEEDQSQSQYPTRFSPPPLPSTPPKHFAVNGFGSRLPHTSDPPSDISGEYTMTSGINIPVYISDRAPSREDGFPSSPFGTPLKERPSRDEDEEERVLYPADTSRERLMYDNDFEREISWVASPVPEIRMPIDDDEDDGAAEDEYEEEQTYDDRRSSPHSSGGFYQHEVYDDVSPRVSSGYQNVGGDSETSPDTTPSYVPPSPSSLAALSGTASIPRESDGSVSPTSYPTRLSVASRIQGIPSSPLSPDFGDLEDRPVTNDASSKRSADSTSTSTWEKVKNTFRSNSSLGRRSRSNSIVTPTRKEELRESAASSTSISSPRLEKSDSTSTFAAQQVQPPGGLSPSASNSMLSLSPTPGSRSPIPPSTADLSKYQNAKLFPFPGMKKLEEERNRARGLHSASASTPDINALLSSSEEGQPLNLTGNGRPQLSQQVSDTNLFGKFTAPPLSTTTSWQSSNPDYFTISPSPSTPNTNTTIKLPTTLPGVKQWLSKNIKNKVSSPASSPSSPNIPNISPPPTSNGGSLKKPSLSDLFRNRKDNDLGTDWEELGNTPTDTSGNTLVGVGGRGQKQSPPMEERERILAPMTPPTTSPIPFAHREIPEVDKTPTKPHRNMAHPIQTETSHPFILSPTSSLPSPPDPTSTTPDLSSSLSDYPAPSTSDSSSTNSSRYSGEGYLGPQGSVVLQKLEEQLSRSSRSPMWATAIDDPPRKLILASPVLQVVNSNTVKDRFLFLFSDILVIAKPVLQDDDVVMDRIAPSADRRFTIKSVVQLQHLRVAPDRTELSNRASGIRPPPRNPIIRTFVLNFSKNPDFAISTLFSKSGMSDDPVLLGQLLFRTTETDRVQLGSYLAQRTSKLVLKSYLDSFGFVHLRVDRALRVFLMSLHVPSQSFHHHSALEYMLDAFASRWYEANARFIAYDKDLAIRLVRGLNQLNDLLHGGLASEPGLPDSPRRNISSRDFIDAFRRCDMKCLVSDELLEEIYDSIRGERLCHARNTQATASADIMITNKRPLPPVLTYKVTSEPVSFRIPQPDPHFRINLFGQDLIIDPPVLTFEKSSEARFRVTGTSLGPKTIIMCRSGQNALKYGGLPLALRITIERAFMRHTFQLAFVNHCGEKRRYMFSVDDPIIRHKWAVDLRQHIDNAQSSATTSSSSPGPSKFYRAAETVAFKVLQETLIGRAASSSPTTLVEAAMQRLTNNGVNGSPRLGLEYSPSNSAQRGARAAAPLHIRSKSRSKVYHRSKAGKNESDIVMNGLENQDSYDNINGTKSSSPGSSTQPPTSAPSDSPTWSGRELEMQCLQNSSIALVLSFLQVGSPEHGVRSS</sequence>
<gene>
    <name evidence="3" type="ORF">AAF712_004209</name>
</gene>
<dbReference type="EMBL" id="JBBXMP010000016">
    <property type="protein sequence ID" value="KAL0068878.1"/>
    <property type="molecule type" value="Genomic_DNA"/>
</dbReference>
<feature type="compositionally biased region" description="Polar residues" evidence="1">
    <location>
        <begin position="138"/>
        <end position="151"/>
    </location>
</feature>
<proteinExistence type="predicted"/>
<feature type="compositionally biased region" description="Polar residues" evidence="1">
    <location>
        <begin position="371"/>
        <end position="381"/>
    </location>
</feature>
<feature type="compositionally biased region" description="Low complexity" evidence="1">
    <location>
        <begin position="1685"/>
        <end position="1708"/>
    </location>
</feature>
<dbReference type="InterPro" id="IPR011993">
    <property type="entry name" value="PH-like_dom_sf"/>
</dbReference>
<feature type="compositionally biased region" description="Polar residues" evidence="1">
    <location>
        <begin position="641"/>
        <end position="650"/>
    </location>
</feature>
<feature type="compositionally biased region" description="Polar residues" evidence="1">
    <location>
        <begin position="334"/>
        <end position="345"/>
    </location>
</feature>
<evidence type="ECO:0000313" key="4">
    <source>
        <dbReference type="Proteomes" id="UP001437256"/>
    </source>
</evidence>
<feature type="compositionally biased region" description="Low complexity" evidence="1">
    <location>
        <begin position="762"/>
        <end position="774"/>
    </location>
</feature>
<feature type="compositionally biased region" description="Basic and acidic residues" evidence="1">
    <location>
        <begin position="673"/>
        <end position="688"/>
    </location>
</feature>
<feature type="compositionally biased region" description="Basic and acidic residues" evidence="1">
    <location>
        <begin position="45"/>
        <end position="59"/>
    </location>
</feature>
<organism evidence="3 4">
    <name type="scientific">Marasmius tenuissimus</name>
    <dbReference type="NCBI Taxonomy" id="585030"/>
    <lineage>
        <taxon>Eukaryota</taxon>
        <taxon>Fungi</taxon>
        <taxon>Dikarya</taxon>
        <taxon>Basidiomycota</taxon>
        <taxon>Agaricomycotina</taxon>
        <taxon>Agaricomycetes</taxon>
        <taxon>Agaricomycetidae</taxon>
        <taxon>Agaricales</taxon>
        <taxon>Marasmiineae</taxon>
        <taxon>Marasmiaceae</taxon>
        <taxon>Marasmius</taxon>
    </lineage>
</organism>
<feature type="compositionally biased region" description="Polar residues" evidence="1">
    <location>
        <begin position="868"/>
        <end position="880"/>
    </location>
</feature>
<dbReference type="InterPro" id="IPR023394">
    <property type="entry name" value="Sec7_C_sf"/>
</dbReference>
<dbReference type="InterPro" id="IPR035999">
    <property type="entry name" value="Sec7_dom_sf"/>
</dbReference>
<feature type="compositionally biased region" description="Basic residues" evidence="1">
    <location>
        <begin position="308"/>
        <end position="318"/>
    </location>
</feature>
<feature type="region of interest" description="Disordered" evidence="1">
    <location>
        <begin position="186"/>
        <end position="209"/>
    </location>
</feature>
<feature type="region of interest" description="Disordered" evidence="1">
    <location>
        <begin position="541"/>
        <end position="795"/>
    </location>
</feature>
<feature type="region of interest" description="Disordered" evidence="1">
    <location>
        <begin position="232"/>
        <end position="472"/>
    </location>
</feature>
<protein>
    <recommendedName>
        <fullName evidence="2">SEC7 domain-containing protein</fullName>
    </recommendedName>
</protein>
<feature type="region of interest" description="Disordered" evidence="1">
    <location>
        <begin position="484"/>
        <end position="521"/>
    </location>
</feature>